<feature type="domain" description="S100/CaBP-9k-type calcium binding subdomain" evidence="1">
    <location>
        <begin position="8"/>
        <end position="48"/>
    </location>
</feature>
<dbReference type="Gene3D" id="1.10.238.10">
    <property type="entry name" value="EF-hand"/>
    <property type="match status" value="1"/>
</dbReference>
<evidence type="ECO:0000313" key="2">
    <source>
        <dbReference type="EMBL" id="KAG5271333.1"/>
    </source>
</evidence>
<reference evidence="2" key="1">
    <citation type="submission" date="2020-10" db="EMBL/GenBank/DDBJ databases">
        <title>Chromosome-scale genome assembly of the Allis shad, Alosa alosa.</title>
        <authorList>
            <person name="Margot Z."/>
            <person name="Christophe K."/>
            <person name="Cabau C."/>
            <person name="Louis A."/>
            <person name="Berthelot C."/>
            <person name="Parey E."/>
            <person name="Roest Crollius H."/>
            <person name="Montfort J."/>
            <person name="Robinson-Rechavi M."/>
            <person name="Bucao C."/>
            <person name="Bouchez O."/>
            <person name="Gislard M."/>
            <person name="Lluch J."/>
            <person name="Milhes M."/>
            <person name="Lampietro C."/>
            <person name="Lopez Roques C."/>
            <person name="Donnadieu C."/>
            <person name="Braasch I."/>
            <person name="Desvignes T."/>
            <person name="Postlethwait J."/>
            <person name="Bobe J."/>
            <person name="Guiguen Y."/>
        </authorList>
    </citation>
    <scope>NUCLEOTIDE SEQUENCE</scope>
    <source>
        <strain evidence="2">M-15738</strain>
        <tissue evidence="2">Blood</tissue>
    </source>
</reference>
<dbReference type="Pfam" id="PF01023">
    <property type="entry name" value="S_100"/>
    <property type="match status" value="1"/>
</dbReference>
<dbReference type="Proteomes" id="UP000823561">
    <property type="component" value="Chromosome 13"/>
</dbReference>
<evidence type="ECO:0000259" key="1">
    <source>
        <dbReference type="SMART" id="SM01394"/>
    </source>
</evidence>
<gene>
    <name evidence="2" type="ORF">AALO_G00178570</name>
</gene>
<evidence type="ECO:0000313" key="3">
    <source>
        <dbReference type="Proteomes" id="UP000823561"/>
    </source>
</evidence>
<sequence>MATKYSDLEQALYTLVSKFHDASADNSPTLKVEEFQGLLSNQLPNVVKTTGEGEGMSTILQEMGVEDGGGVKFSDFWKLIDKVATSQLGLLSQEKTTKCMKCVLL</sequence>
<dbReference type="InterPro" id="IPR011992">
    <property type="entry name" value="EF-hand-dom_pair"/>
</dbReference>
<dbReference type="InterPro" id="IPR013787">
    <property type="entry name" value="S100_Ca-bd_sub"/>
</dbReference>
<comment type="caution">
    <text evidence="2">The sequence shown here is derived from an EMBL/GenBank/DDBJ whole genome shotgun (WGS) entry which is preliminary data.</text>
</comment>
<dbReference type="AlphaFoldDB" id="A0AAV6G8G4"/>
<dbReference type="SUPFAM" id="SSF47473">
    <property type="entry name" value="EF-hand"/>
    <property type="match status" value="1"/>
</dbReference>
<organism evidence="2 3">
    <name type="scientific">Alosa alosa</name>
    <name type="common">allis shad</name>
    <dbReference type="NCBI Taxonomy" id="278164"/>
    <lineage>
        <taxon>Eukaryota</taxon>
        <taxon>Metazoa</taxon>
        <taxon>Chordata</taxon>
        <taxon>Craniata</taxon>
        <taxon>Vertebrata</taxon>
        <taxon>Euteleostomi</taxon>
        <taxon>Actinopterygii</taxon>
        <taxon>Neopterygii</taxon>
        <taxon>Teleostei</taxon>
        <taxon>Clupei</taxon>
        <taxon>Clupeiformes</taxon>
        <taxon>Clupeoidei</taxon>
        <taxon>Clupeidae</taxon>
        <taxon>Alosa</taxon>
    </lineage>
</organism>
<protein>
    <recommendedName>
        <fullName evidence="1">S100/CaBP-9k-type calcium binding subdomain domain-containing protein</fullName>
    </recommendedName>
</protein>
<dbReference type="EMBL" id="JADWDJ010000013">
    <property type="protein sequence ID" value="KAG5271333.1"/>
    <property type="molecule type" value="Genomic_DNA"/>
</dbReference>
<proteinExistence type="predicted"/>
<accession>A0AAV6G8G4</accession>
<dbReference type="SMART" id="SM01394">
    <property type="entry name" value="S_100"/>
    <property type="match status" value="1"/>
</dbReference>
<name>A0AAV6G8G4_9TELE</name>
<keyword evidence="3" id="KW-1185">Reference proteome</keyword>